<feature type="chain" id="PRO_5045810866" evidence="1">
    <location>
        <begin position="19"/>
        <end position="161"/>
    </location>
</feature>
<dbReference type="EMBL" id="JBHSUS010000001">
    <property type="protein sequence ID" value="MFC6438867.1"/>
    <property type="molecule type" value="Genomic_DNA"/>
</dbReference>
<sequence length="161" mass="17966">MKCLLVFAFSAAINFANAQTLCVELTEVGANKNHKYFIDLDSFELRNDLLEGEAITDRKSGQYLMSDGAISYRGNKIFEANEFLYESNVNGIDVLVVRDEYNSFSSPLKLLSALAGHPVQTSKIWILSVQSGKIENKLLLAKEDSSYQWQVKMSSANKGVK</sequence>
<keyword evidence="3" id="KW-1185">Reference proteome</keyword>
<feature type="signal peptide" evidence="1">
    <location>
        <begin position="1"/>
        <end position="18"/>
    </location>
</feature>
<comment type="caution">
    <text evidence="2">The sequence shown here is derived from an EMBL/GenBank/DDBJ whole genome shotgun (WGS) entry which is preliminary data.</text>
</comment>
<evidence type="ECO:0000313" key="3">
    <source>
        <dbReference type="Proteomes" id="UP001596364"/>
    </source>
</evidence>
<gene>
    <name evidence="2" type="ORF">ACFP85_01700</name>
</gene>
<evidence type="ECO:0000256" key="1">
    <source>
        <dbReference type="SAM" id="SignalP"/>
    </source>
</evidence>
<proteinExistence type="predicted"/>
<evidence type="ECO:0000313" key="2">
    <source>
        <dbReference type="EMBL" id="MFC6438867.1"/>
    </source>
</evidence>
<name>A0ABW1XHM5_9ALTE</name>
<dbReference type="Proteomes" id="UP001596364">
    <property type="component" value="Unassembled WGS sequence"/>
</dbReference>
<accession>A0ABW1XHM5</accession>
<protein>
    <submittedName>
        <fullName evidence="2">Uncharacterized protein</fullName>
    </submittedName>
</protein>
<reference evidence="3" key="1">
    <citation type="journal article" date="2019" name="Int. J. Syst. Evol. Microbiol.">
        <title>The Global Catalogue of Microorganisms (GCM) 10K type strain sequencing project: providing services to taxonomists for standard genome sequencing and annotation.</title>
        <authorList>
            <consortium name="The Broad Institute Genomics Platform"/>
            <consortium name="The Broad Institute Genome Sequencing Center for Infectious Disease"/>
            <person name="Wu L."/>
            <person name="Ma J."/>
        </authorList>
    </citation>
    <scope>NUCLEOTIDE SEQUENCE [LARGE SCALE GENOMIC DNA]</scope>
    <source>
        <strain evidence="3">CGMCC 1.16031</strain>
    </source>
</reference>
<organism evidence="2 3">
    <name type="scientific">Pseudobowmanella zhangzhouensis</name>
    <dbReference type="NCBI Taxonomy" id="1537679"/>
    <lineage>
        <taxon>Bacteria</taxon>
        <taxon>Pseudomonadati</taxon>
        <taxon>Pseudomonadota</taxon>
        <taxon>Gammaproteobacteria</taxon>
        <taxon>Alteromonadales</taxon>
        <taxon>Alteromonadaceae</taxon>
    </lineage>
</organism>
<keyword evidence="1" id="KW-0732">Signal</keyword>
<dbReference type="RefSeq" id="WP_131258955.1">
    <property type="nucleotide sequence ID" value="NZ_JBHSUS010000001.1"/>
</dbReference>